<proteinExistence type="predicted"/>
<evidence type="ECO:0000313" key="4">
    <source>
        <dbReference type="Proteomes" id="UP000199473"/>
    </source>
</evidence>
<feature type="compositionally biased region" description="Low complexity" evidence="1">
    <location>
        <begin position="42"/>
        <end position="54"/>
    </location>
</feature>
<dbReference type="AlphaFoldDB" id="A0A1I4ET89"/>
<feature type="transmembrane region" description="Helical" evidence="2">
    <location>
        <begin position="95"/>
        <end position="118"/>
    </location>
</feature>
<gene>
    <name evidence="3" type="ORF">SAMN02745775_1184</name>
</gene>
<keyword evidence="2" id="KW-0812">Transmembrane</keyword>
<dbReference type="Proteomes" id="UP000199473">
    <property type="component" value="Unassembled WGS sequence"/>
</dbReference>
<dbReference type="STRING" id="1123062.SAMN02745775_1184"/>
<dbReference type="EMBL" id="FOSQ01000018">
    <property type="protein sequence ID" value="SFL07716.1"/>
    <property type="molecule type" value="Genomic_DNA"/>
</dbReference>
<evidence type="ECO:0000256" key="1">
    <source>
        <dbReference type="SAM" id="MobiDB-lite"/>
    </source>
</evidence>
<keyword evidence="2" id="KW-1133">Transmembrane helix</keyword>
<keyword evidence="2" id="KW-0472">Membrane</keyword>
<name>A0A1I4ET89_9PROT</name>
<evidence type="ECO:0000256" key="2">
    <source>
        <dbReference type="SAM" id="Phobius"/>
    </source>
</evidence>
<sequence>MTFRNNPTLEPRTQAGNILGMDQHRTPPVLDMTPDGQFRDTPGANPGASPGASPGAPPPGIRPATALDRILGKVGGVALLVALAAGGLLLASLAILFVGLVLPVLIVAGAIGAASLWWRIRRLRRQGVPVRFVVVRR</sequence>
<reference evidence="3 4" key="1">
    <citation type="submission" date="2016-10" db="EMBL/GenBank/DDBJ databases">
        <authorList>
            <person name="de Groot N.N."/>
        </authorList>
    </citation>
    <scope>NUCLEOTIDE SEQUENCE [LARGE SCALE GENOMIC DNA]</scope>
    <source>
        <strain evidence="3 4">DSM 19981</strain>
    </source>
</reference>
<protein>
    <submittedName>
        <fullName evidence="3">Uncharacterized protein</fullName>
    </submittedName>
</protein>
<accession>A0A1I4ET89</accession>
<organism evidence="3 4">
    <name type="scientific">Falsiroseomonas stagni DSM 19981</name>
    <dbReference type="NCBI Taxonomy" id="1123062"/>
    <lineage>
        <taxon>Bacteria</taxon>
        <taxon>Pseudomonadati</taxon>
        <taxon>Pseudomonadota</taxon>
        <taxon>Alphaproteobacteria</taxon>
        <taxon>Acetobacterales</taxon>
        <taxon>Roseomonadaceae</taxon>
        <taxon>Falsiroseomonas</taxon>
    </lineage>
</organism>
<feature type="transmembrane region" description="Helical" evidence="2">
    <location>
        <begin position="70"/>
        <end position="89"/>
    </location>
</feature>
<evidence type="ECO:0000313" key="3">
    <source>
        <dbReference type="EMBL" id="SFL07716.1"/>
    </source>
</evidence>
<feature type="region of interest" description="Disordered" evidence="1">
    <location>
        <begin position="1"/>
        <end position="60"/>
    </location>
</feature>
<keyword evidence="4" id="KW-1185">Reference proteome</keyword>